<evidence type="ECO:0000313" key="1">
    <source>
        <dbReference type="EMBL" id="MBL4933387.1"/>
    </source>
</evidence>
<reference evidence="1" key="1">
    <citation type="submission" date="2021-01" db="EMBL/GenBank/DDBJ databases">
        <title>Genome public.</title>
        <authorList>
            <person name="Liu C."/>
            <person name="Sun Q."/>
        </authorList>
    </citation>
    <scope>NUCLEOTIDE SEQUENCE</scope>
    <source>
        <strain evidence="1">YIM B02565</strain>
    </source>
</reference>
<comment type="caution">
    <text evidence="1">The sequence shown here is derived from an EMBL/GenBank/DDBJ whole genome shotgun (WGS) entry which is preliminary data.</text>
</comment>
<gene>
    <name evidence="1" type="ORF">JK634_16450</name>
</gene>
<dbReference type="InterPro" id="IPR024218">
    <property type="entry name" value="DUF3867"/>
</dbReference>
<dbReference type="RefSeq" id="WP_202768826.1">
    <property type="nucleotide sequence ID" value="NZ_JAESWA010000024.1"/>
</dbReference>
<organism evidence="1 2">
    <name type="scientific">Clostridium paridis</name>
    <dbReference type="NCBI Taxonomy" id="2803863"/>
    <lineage>
        <taxon>Bacteria</taxon>
        <taxon>Bacillati</taxon>
        <taxon>Bacillota</taxon>
        <taxon>Clostridia</taxon>
        <taxon>Eubacteriales</taxon>
        <taxon>Clostridiaceae</taxon>
        <taxon>Clostridium</taxon>
    </lineage>
</organism>
<sequence>MDDRIIDFNELKNKARDKDVDKFESYIYELYYSLSQGQLSMAEMMTKINKYMQENNISQEKFMNIQKEMMKRYGVDMNNIEGQIKNMGIDLNAYGLGTNYEELRKTIGFQEKYKGRLNVSNITKYSIDNAKNKIQIILDKENVMILSSGKIDLTDNELNEFLVSYKKVIDDKQLNIDLCENVSEYKY</sequence>
<name>A0A937K571_9CLOT</name>
<keyword evidence="2" id="KW-1185">Reference proteome</keyword>
<dbReference type="Pfam" id="PF12983">
    <property type="entry name" value="DUF3867"/>
    <property type="match status" value="1"/>
</dbReference>
<dbReference type="EMBL" id="JAESWA010000024">
    <property type="protein sequence ID" value="MBL4933387.1"/>
    <property type="molecule type" value="Genomic_DNA"/>
</dbReference>
<accession>A0A937K571</accession>
<protein>
    <submittedName>
        <fullName evidence="1">DUF3867 domain-containing protein</fullName>
    </submittedName>
</protein>
<proteinExistence type="predicted"/>
<dbReference type="AlphaFoldDB" id="A0A937K571"/>
<dbReference type="Proteomes" id="UP000623681">
    <property type="component" value="Unassembled WGS sequence"/>
</dbReference>
<evidence type="ECO:0000313" key="2">
    <source>
        <dbReference type="Proteomes" id="UP000623681"/>
    </source>
</evidence>